<dbReference type="InterPro" id="IPR051608">
    <property type="entry name" value="RQC_Subunit_NEMF"/>
</dbReference>
<sequence length="569" mass="64906">MSFDGMMTRAITKELQAFVGGRINKIHQPFKTELVMTIRAGGKNHSLLASANATFARIHVTEEKYENPSEPPMFCMLLRKHIEGGFISAIEQDGFDRVITFTIANKDELGDRTEKQIIFEIMGRHSNIILIDKKNQVILDSIKHVRFDQSSYRTVGPGQPYKKPPEQDKADPLDATEEDVLRKIDFNAGKLDKQLVQQFAGISPLLANEVLARAKMANRSTLPAAFVQLMQQIKEHDYTPELVRGEKEFFSIISLTHKPGERLTFSSASQLLDRFYYGKAERDRVKQQAYDLERLLKNEYQKNVRKQKKLSQTLREADEAATYQKLGELLTANMYAIKKGDHSIEVVDYYDETGKTIRIELDPQKTASENAQQYFKKYQKAKTARLEVVLQVEKTNEELAYLDSLLQQMDSASSRDVADIRDELAEGGYIRKKQVQGKKKKKQSDKPIVETYRSTTGVEFLVGKNNRQNDYLTNRLARQDEIWLHTKDIPGSHVVIRHTEPDETTLAEAALVAAYYSKARESSSVPVDFTKIRHVKKPSGAKPGYVTYDQQTTLFVTPVEDDVRALRVT</sequence>
<feature type="compositionally biased region" description="Basic and acidic residues" evidence="6">
    <location>
        <begin position="163"/>
        <end position="172"/>
    </location>
</feature>
<comment type="subunit">
    <text evidence="5">Associates with stalled 50S ribosomal subunits. Binds to RqcP.</text>
</comment>
<name>A0ABS2SQX3_9BACI</name>
<protein>
    <recommendedName>
        <fullName evidence="5">Rqc2 homolog RqcH</fullName>
        <shortName evidence="5">RqcH</shortName>
    </recommendedName>
</protein>
<dbReference type="PANTHER" id="PTHR15239">
    <property type="entry name" value="NUCLEAR EXPORT MEDIATOR FACTOR NEMF"/>
    <property type="match status" value="1"/>
</dbReference>
<dbReference type="InterPro" id="IPR008532">
    <property type="entry name" value="NFACT_RNA-bd"/>
</dbReference>
<dbReference type="PANTHER" id="PTHR15239:SF6">
    <property type="entry name" value="RIBOSOME QUALITY CONTROL COMPLEX SUBUNIT NEMF"/>
    <property type="match status" value="1"/>
</dbReference>
<keyword evidence="2 5" id="KW-0699">rRNA-binding</keyword>
<feature type="region of interest" description="Disordered" evidence="6">
    <location>
        <begin position="153"/>
        <end position="172"/>
    </location>
</feature>
<comment type="similarity">
    <text evidence="5">Belongs to the NEMF family.</text>
</comment>
<evidence type="ECO:0000259" key="7">
    <source>
        <dbReference type="Pfam" id="PF05670"/>
    </source>
</evidence>
<dbReference type="Gene3D" id="1.10.8.50">
    <property type="match status" value="1"/>
</dbReference>
<evidence type="ECO:0000256" key="5">
    <source>
        <dbReference type="HAMAP-Rule" id="MF_00844"/>
    </source>
</evidence>
<comment type="function">
    <text evidence="5">Key component of the ribosome quality control system (RQC), a ribosome-associated complex that mediates the extraction of incompletely synthesized nascent chains from stalled ribosomes and their subsequent degradation. RqcH recruits Ala-charged tRNA, and with RqcP directs the elongation of stalled nascent chains on 50S ribosomal subunits, leading to non-templated C-terminal alanine extensions (Ala tail). The Ala tail promotes nascent chain degradation. May add between 1 and at least 8 Ala residues. Binds to stalled 50S ribosomal subunits.</text>
</comment>
<dbReference type="Gene3D" id="3.40.970.40">
    <property type="entry name" value="fibrinogen binding protein from staphylococcus aureus domain like"/>
    <property type="match status" value="1"/>
</dbReference>
<keyword evidence="4 5" id="KW-0648">Protein biosynthesis</keyword>
<feature type="domain" description="NFACT RNA-binding" evidence="7">
    <location>
        <begin position="451"/>
        <end position="540"/>
    </location>
</feature>
<dbReference type="HAMAP" id="MF_00844_B">
    <property type="entry name" value="RqcH_B"/>
    <property type="match status" value="1"/>
</dbReference>
<dbReference type="Pfam" id="PF05670">
    <property type="entry name" value="NFACT-R_1"/>
    <property type="match status" value="1"/>
</dbReference>
<evidence type="ECO:0000256" key="6">
    <source>
        <dbReference type="SAM" id="MobiDB-lite"/>
    </source>
</evidence>
<dbReference type="Proteomes" id="UP001179280">
    <property type="component" value="Unassembled WGS sequence"/>
</dbReference>
<evidence type="ECO:0000256" key="3">
    <source>
        <dbReference type="ARBA" id="ARBA00022884"/>
    </source>
</evidence>
<evidence type="ECO:0000313" key="8">
    <source>
        <dbReference type="EMBL" id="MBM7837586.1"/>
    </source>
</evidence>
<dbReference type="EMBL" id="JAFBCV010000002">
    <property type="protein sequence ID" value="MBM7837586.1"/>
    <property type="molecule type" value="Genomic_DNA"/>
</dbReference>
<comment type="caution">
    <text evidence="8">The sequence shown here is derived from an EMBL/GenBank/DDBJ whole genome shotgun (WGS) entry which is preliminary data.</text>
</comment>
<keyword evidence="1 5" id="KW-0820">tRNA-binding</keyword>
<evidence type="ECO:0000256" key="1">
    <source>
        <dbReference type="ARBA" id="ARBA00022555"/>
    </source>
</evidence>
<keyword evidence="9" id="KW-1185">Reference proteome</keyword>
<organism evidence="8 9">
    <name type="scientific">Shouchella xiaoxiensis</name>
    <dbReference type="NCBI Taxonomy" id="766895"/>
    <lineage>
        <taxon>Bacteria</taxon>
        <taxon>Bacillati</taxon>
        <taxon>Bacillota</taxon>
        <taxon>Bacilli</taxon>
        <taxon>Bacillales</taxon>
        <taxon>Bacillaceae</taxon>
        <taxon>Shouchella</taxon>
    </lineage>
</organism>
<evidence type="ECO:0000256" key="2">
    <source>
        <dbReference type="ARBA" id="ARBA00022730"/>
    </source>
</evidence>
<keyword evidence="3 5" id="KW-0694">RNA-binding</keyword>
<evidence type="ECO:0000313" key="9">
    <source>
        <dbReference type="Proteomes" id="UP001179280"/>
    </source>
</evidence>
<evidence type="ECO:0000256" key="4">
    <source>
        <dbReference type="ARBA" id="ARBA00022917"/>
    </source>
</evidence>
<proteinExistence type="inferred from homology"/>
<reference evidence="8" key="1">
    <citation type="submission" date="2021-01" db="EMBL/GenBank/DDBJ databases">
        <title>Genomic Encyclopedia of Type Strains, Phase IV (KMG-IV): sequencing the most valuable type-strain genomes for metagenomic binning, comparative biology and taxonomic classification.</title>
        <authorList>
            <person name="Goeker M."/>
        </authorList>
    </citation>
    <scope>NUCLEOTIDE SEQUENCE</scope>
    <source>
        <strain evidence="8">DSM 21943</strain>
    </source>
</reference>
<accession>A0ABS2SQX3</accession>
<gene>
    <name evidence="5" type="primary">rqcH</name>
    <name evidence="8" type="ORF">JOC54_000817</name>
</gene>
<dbReference type="Pfam" id="PF05833">
    <property type="entry name" value="NFACT_N"/>
    <property type="match status" value="1"/>
</dbReference>
<dbReference type="InterPro" id="IPR043682">
    <property type="entry name" value="RqcH_bacterial"/>
</dbReference>
<dbReference type="RefSeq" id="WP_204464616.1">
    <property type="nucleotide sequence ID" value="NZ_JAFBCV010000002.1"/>
</dbReference>
<dbReference type="Gene3D" id="2.30.310.10">
    <property type="entry name" value="ibrinogen binding protein from staphylococcus aureus domain"/>
    <property type="match status" value="1"/>
</dbReference>